<name>A0A3M7GIX1_HORWE</name>
<feature type="region of interest" description="Disordered" evidence="1">
    <location>
        <begin position="15"/>
        <end position="193"/>
    </location>
</feature>
<evidence type="ECO:0000256" key="1">
    <source>
        <dbReference type="SAM" id="MobiDB-lite"/>
    </source>
</evidence>
<dbReference type="AlphaFoldDB" id="A0A3M7GIX1"/>
<feature type="compositionally biased region" description="Basic and acidic residues" evidence="1">
    <location>
        <begin position="264"/>
        <end position="276"/>
    </location>
</feature>
<feature type="compositionally biased region" description="Basic residues" evidence="1">
    <location>
        <begin position="392"/>
        <end position="405"/>
    </location>
</feature>
<comment type="caution">
    <text evidence="2">The sequence shown here is derived from an EMBL/GenBank/DDBJ whole genome shotgun (WGS) entry which is preliminary data.</text>
</comment>
<dbReference type="Proteomes" id="UP000281468">
    <property type="component" value="Unassembled WGS sequence"/>
</dbReference>
<protein>
    <submittedName>
        <fullName evidence="2">Uncharacterized protein</fullName>
    </submittedName>
</protein>
<accession>A0A3M7GIX1</accession>
<feature type="compositionally biased region" description="Basic residues" evidence="1">
    <location>
        <begin position="44"/>
        <end position="55"/>
    </location>
</feature>
<feature type="compositionally biased region" description="Basic and acidic residues" evidence="1">
    <location>
        <begin position="129"/>
        <end position="138"/>
    </location>
</feature>
<feature type="compositionally biased region" description="Basic and acidic residues" evidence="1">
    <location>
        <begin position="15"/>
        <end position="24"/>
    </location>
</feature>
<feature type="compositionally biased region" description="Basic residues" evidence="1">
    <location>
        <begin position="69"/>
        <end position="79"/>
    </location>
</feature>
<feature type="region of interest" description="Disordered" evidence="1">
    <location>
        <begin position="488"/>
        <end position="539"/>
    </location>
</feature>
<dbReference type="EMBL" id="QWIQ01000190">
    <property type="protein sequence ID" value="RMZ00964.1"/>
    <property type="molecule type" value="Genomic_DNA"/>
</dbReference>
<organism evidence="2 3">
    <name type="scientific">Hortaea werneckii</name>
    <name type="common">Black yeast</name>
    <name type="synonym">Cladosporium werneckii</name>
    <dbReference type="NCBI Taxonomy" id="91943"/>
    <lineage>
        <taxon>Eukaryota</taxon>
        <taxon>Fungi</taxon>
        <taxon>Dikarya</taxon>
        <taxon>Ascomycota</taxon>
        <taxon>Pezizomycotina</taxon>
        <taxon>Dothideomycetes</taxon>
        <taxon>Dothideomycetidae</taxon>
        <taxon>Mycosphaerellales</taxon>
        <taxon>Teratosphaeriaceae</taxon>
        <taxon>Hortaea</taxon>
    </lineage>
</organism>
<evidence type="ECO:0000313" key="2">
    <source>
        <dbReference type="EMBL" id="RMZ00964.1"/>
    </source>
</evidence>
<feature type="region of interest" description="Disordered" evidence="1">
    <location>
        <begin position="223"/>
        <end position="437"/>
    </location>
</feature>
<sequence length="743" mass="82960">MPVPACDSMDIRQWLDDTADREPPDVDVPPGSLQLPNPQDLPTRRARRSRRKRKRASSDSSIIVPPHSQSKRGRRRPRVQAHSSTPSAVGYACGTEDAGADAYSSSDDPNTAVDAVHEHTYTRRARHKTNPDRYEPKSRKQRREPKARNHLRSRPRHRKSHRSGDGGRTTGLVQSFQLKNGPKGGRLTLKPETTTGIFRHGRASAQMAGRGGGLPDLAFNEMRFLQKPKDHQDAVSGNRGAKVPTKKDRKHAQDEEISAYFAAHRHDPDGKQHDPSRMGSRQNKRKDSPIRAQQASEPPVELPRKPFLGFGSKGTQQNRNRQHDQSTSYYSWSDSAAPPRAEKGNAAVSNAVFATDESEEAESATSKRKIANRDRANETSVAQDELFESPWKRRRLHHSQPKKRSNLLEMDVAPSPARLRHDEARRSATKTTCQSLPHQTPEIQSQDLLRSRGGMDCHTSDILKVRQPNTVMTKSIFDSLIGLAAAGEDDKENKQPVSSSPTGKLLKRARDALSQPTAEPVKIGQGHDSANAGVNAEDRTDLRELASEYRPMDFGDVHLPERRPQSLRLDNPASGEKVRQYQPPSQGQIFWRGPPRQQNRDSNHYTAQPSYEIPNMSTDAGMLDNAEMLDNGNDTFPLRLDDRILYAGAENNDEFGQDWQYEHCANLFEMRDQSAAPGSRLSGRPIQRISTRPDTVCARAIRGLSIELENEIRHPPILGGTTGSGSVEDDGGLSGFWRPNRLY</sequence>
<feature type="compositionally biased region" description="Polar residues" evidence="1">
    <location>
        <begin position="313"/>
        <end position="334"/>
    </location>
</feature>
<feature type="compositionally biased region" description="Basic residues" evidence="1">
    <location>
        <begin position="139"/>
        <end position="161"/>
    </location>
</feature>
<evidence type="ECO:0000313" key="3">
    <source>
        <dbReference type="Proteomes" id="UP000281468"/>
    </source>
</evidence>
<gene>
    <name evidence="2" type="ORF">D0862_06539</name>
</gene>
<proteinExistence type="predicted"/>
<reference evidence="2 3" key="1">
    <citation type="journal article" date="2018" name="BMC Genomics">
        <title>Genomic evidence for intraspecific hybridization in a clonal and extremely halotolerant yeast.</title>
        <authorList>
            <person name="Gostincar C."/>
            <person name="Stajich J.E."/>
            <person name="Zupancic J."/>
            <person name="Zalar P."/>
            <person name="Gunde-Cimerman N."/>
        </authorList>
    </citation>
    <scope>NUCLEOTIDE SEQUENCE [LARGE SCALE GENOMIC DNA]</scope>
    <source>
        <strain evidence="2 3">EXF-171</strain>
    </source>
</reference>
<feature type="region of interest" description="Disordered" evidence="1">
    <location>
        <begin position="553"/>
        <end position="611"/>
    </location>
</feature>
<feature type="compositionally biased region" description="Basic and acidic residues" evidence="1">
    <location>
        <begin position="553"/>
        <end position="564"/>
    </location>
</feature>